<evidence type="ECO:0000256" key="12">
    <source>
        <dbReference type="PROSITE-ProRule" id="PRU01360"/>
    </source>
</evidence>
<comment type="caution">
    <text evidence="15">The sequence shown here is derived from an EMBL/GenBank/DDBJ whole genome shotgun (WGS) entry which is preliminary data.</text>
</comment>
<evidence type="ECO:0000313" key="16">
    <source>
        <dbReference type="Proteomes" id="UP000249123"/>
    </source>
</evidence>
<gene>
    <name evidence="15" type="ORF">HY3_16215</name>
</gene>
<dbReference type="Gene3D" id="3.55.50.30">
    <property type="match status" value="1"/>
</dbReference>
<evidence type="ECO:0000256" key="7">
    <source>
        <dbReference type="ARBA" id="ARBA00023004"/>
    </source>
</evidence>
<dbReference type="Gene3D" id="2.170.130.10">
    <property type="entry name" value="TonB-dependent receptor, plug domain"/>
    <property type="match status" value="1"/>
</dbReference>
<evidence type="ECO:0000256" key="11">
    <source>
        <dbReference type="ARBA" id="ARBA00023237"/>
    </source>
</evidence>
<reference evidence="15 16" key="1">
    <citation type="submission" date="2013-04" db="EMBL/GenBank/DDBJ databases">
        <title>Hyphomonas sp. T24B3 Genome Sequencing.</title>
        <authorList>
            <person name="Lai Q."/>
            <person name="Shao Z."/>
        </authorList>
    </citation>
    <scope>NUCLEOTIDE SEQUENCE [LARGE SCALE GENOMIC DNA]</scope>
    <source>
        <strain evidence="15 16">T24B3</strain>
    </source>
</reference>
<proteinExistence type="inferred from homology"/>
<evidence type="ECO:0000256" key="6">
    <source>
        <dbReference type="ARBA" id="ARBA00022729"/>
    </source>
</evidence>
<protein>
    <recommendedName>
        <fullName evidence="14">Secretin/TonB short N-terminal domain-containing protein</fullName>
    </recommendedName>
</protein>
<dbReference type="InterPro" id="IPR039426">
    <property type="entry name" value="TonB-dep_rcpt-like"/>
</dbReference>
<dbReference type="InterPro" id="IPR018247">
    <property type="entry name" value="EF_Hand_1_Ca_BS"/>
</dbReference>
<dbReference type="PANTHER" id="PTHR32552:SF68">
    <property type="entry name" value="FERRICHROME OUTER MEMBRANE TRANSPORTER_PHAGE RECEPTOR"/>
    <property type="match status" value="1"/>
</dbReference>
<feature type="domain" description="Secretin/TonB short N-terminal" evidence="14">
    <location>
        <begin position="57"/>
        <end position="108"/>
    </location>
</feature>
<dbReference type="InterPro" id="IPR010917">
    <property type="entry name" value="TonB_rcpt_CS"/>
</dbReference>
<dbReference type="STRING" id="1280941.HY2_15505"/>
<dbReference type="AlphaFoldDB" id="A0A062TQ28"/>
<accession>A0A062TQ28</accession>
<dbReference type="GO" id="GO:0009279">
    <property type="term" value="C:cell outer membrane"/>
    <property type="evidence" value="ECO:0007669"/>
    <property type="project" value="UniProtKB-SubCell"/>
</dbReference>
<keyword evidence="11 12" id="KW-0998">Cell outer membrane</keyword>
<evidence type="ECO:0000256" key="9">
    <source>
        <dbReference type="ARBA" id="ARBA00023077"/>
    </source>
</evidence>
<dbReference type="SUPFAM" id="SSF56935">
    <property type="entry name" value="Porins"/>
    <property type="match status" value="1"/>
</dbReference>
<dbReference type="GO" id="GO:0015344">
    <property type="term" value="F:siderophore uptake transmembrane transporter activity"/>
    <property type="evidence" value="ECO:0007669"/>
    <property type="project" value="TreeGrafter"/>
</dbReference>
<keyword evidence="2 12" id="KW-0813">Transport</keyword>
<dbReference type="Pfam" id="PF07715">
    <property type="entry name" value="Plug"/>
    <property type="match status" value="1"/>
</dbReference>
<keyword evidence="5 12" id="KW-0812">Transmembrane</keyword>
<dbReference type="eggNOG" id="COG4773">
    <property type="taxonomic scope" value="Bacteria"/>
</dbReference>
<keyword evidence="4" id="KW-0410">Iron transport</keyword>
<feature type="short sequence motif" description="TonB C-terminal box" evidence="13">
    <location>
        <begin position="888"/>
        <end position="905"/>
    </location>
</feature>
<dbReference type="OrthoDB" id="9760333at2"/>
<evidence type="ECO:0000256" key="1">
    <source>
        <dbReference type="ARBA" id="ARBA00004571"/>
    </source>
</evidence>
<name>A0A062TQ28_9PROT</name>
<evidence type="ECO:0000256" key="2">
    <source>
        <dbReference type="ARBA" id="ARBA00022448"/>
    </source>
</evidence>
<keyword evidence="16" id="KW-1185">Reference proteome</keyword>
<keyword evidence="3 12" id="KW-1134">Transmembrane beta strand</keyword>
<evidence type="ECO:0000256" key="4">
    <source>
        <dbReference type="ARBA" id="ARBA00022496"/>
    </source>
</evidence>
<evidence type="ECO:0000256" key="13">
    <source>
        <dbReference type="PROSITE-ProRule" id="PRU10144"/>
    </source>
</evidence>
<dbReference type="Gene3D" id="2.40.170.20">
    <property type="entry name" value="TonB-dependent receptor, beta-barrel domain"/>
    <property type="match status" value="1"/>
</dbReference>
<dbReference type="PROSITE" id="PS52016">
    <property type="entry name" value="TONB_DEPENDENT_REC_3"/>
    <property type="match status" value="1"/>
</dbReference>
<sequence length="905" mass="98008">MKSKSLELRCLLLGTVASLVLASPALAEEAVSQQSDIRIQSQSLETAINDLSAQTGIVIVVPAALTYGIRSGTVTGTMTPLEALSQLLQGTQLTYSVNPQGAVVVSRVQSRLPSGGSVGIEGGDDSDVAVLGTVTVTGTKLDPLNQLQKGATDSLTGLSLSLLETPRSASRVSDITIERYGMEDVDDLLSAVPGTFTASFFGVPGNLNVRGTLADTYFQGFKRIENRGSYSSNLAAASYVEVLRGPASPIYGPGKVGGLLNFIPKTARGDGQDYVDSIGGSLTATAGSYDKSVVTGELYIPAGRGGVALFGEYEDSGSYYNNINPQHTNLQATYVGELTDKWSVELNAMYFKESGRIQTPGWNRVTQDLIDNGTYITGWDTDIQDTNGDGYLNYEEIDDVVGNNYGTSNLRQIAEYYGSSLPEFALDQGVGTTKLDGSRVLAAKGDYNDTNTFTAYAGLERTVGETGKLRFQAFMDKMDNEKFNSFGFAADYEAQAEEVRASYGFKHDFGSYLTTDNVIGIGYRHHDAKQYETFLSGYIASDRRDLSVGAQANDRIMAIRFDADGKPLWDSRYDMEWSAKSVFAVSDMKLYDRLALLFGWRYDYYDAKAINTGETVFGIADKWVEDSDGAQSWSASLRYETAFGLTPYITYADSRSLESTQTGGISTGTINANLFISPSELKEAGVKFSVLNGNLFGGLSYYDQYRRQADMLGNVDGTTAKGVELEVHWLATDNLSFEGSATSQETKVDAPGAGKGEYLQVRPDQFGVDNVLGYGGTFAFNNAGYQPELADGYTLRTIPDTVFSVHGTYTTDVFSVQNYRAQAGVTLGATSVSETGGVFPNDIVLPSYTLANGAAFMEVGDFMLSVNVDNIFDERYFTPSAEVYKEVAVMPGLPRTYRVTLKYQF</sequence>
<evidence type="ECO:0000259" key="14">
    <source>
        <dbReference type="SMART" id="SM00965"/>
    </source>
</evidence>
<evidence type="ECO:0000256" key="10">
    <source>
        <dbReference type="ARBA" id="ARBA00023136"/>
    </source>
</evidence>
<dbReference type="PROSITE" id="PS00018">
    <property type="entry name" value="EF_HAND_1"/>
    <property type="match status" value="1"/>
</dbReference>
<evidence type="ECO:0000256" key="8">
    <source>
        <dbReference type="ARBA" id="ARBA00023065"/>
    </source>
</evidence>
<comment type="subcellular location">
    <subcellularLocation>
        <location evidence="1 12">Cell outer membrane</location>
        <topology evidence="1 12">Multi-pass membrane protein</topology>
    </subcellularLocation>
</comment>
<keyword evidence="6" id="KW-0732">Signal</keyword>
<keyword evidence="10 12" id="KW-0472">Membrane</keyword>
<evidence type="ECO:0000313" key="15">
    <source>
        <dbReference type="EMBL" id="RAN31887.1"/>
    </source>
</evidence>
<keyword evidence="9" id="KW-0798">TonB box</keyword>
<evidence type="ECO:0000256" key="3">
    <source>
        <dbReference type="ARBA" id="ARBA00022452"/>
    </source>
</evidence>
<dbReference type="EMBL" id="AWFB01000043">
    <property type="protein sequence ID" value="RAN31887.1"/>
    <property type="molecule type" value="Genomic_DNA"/>
</dbReference>
<dbReference type="InterPro" id="IPR011662">
    <property type="entry name" value="Secretin/TonB_short_N"/>
</dbReference>
<keyword evidence="7" id="KW-0408">Iron</keyword>
<dbReference type="Proteomes" id="UP000249123">
    <property type="component" value="Unassembled WGS sequence"/>
</dbReference>
<dbReference type="PROSITE" id="PS01156">
    <property type="entry name" value="TONB_DEPENDENT_REC_2"/>
    <property type="match status" value="1"/>
</dbReference>
<keyword evidence="8" id="KW-0406">Ion transport</keyword>
<dbReference type="InterPro" id="IPR036942">
    <property type="entry name" value="Beta-barrel_TonB_sf"/>
</dbReference>
<dbReference type="PANTHER" id="PTHR32552">
    <property type="entry name" value="FERRICHROME IRON RECEPTOR-RELATED"/>
    <property type="match status" value="1"/>
</dbReference>
<dbReference type="RefSeq" id="WP_051594979.1">
    <property type="nucleotide sequence ID" value="NZ_AWFA01000039.1"/>
</dbReference>
<dbReference type="InterPro" id="IPR012910">
    <property type="entry name" value="Plug_dom"/>
</dbReference>
<comment type="similarity">
    <text evidence="12">Belongs to the TonB-dependent receptor family.</text>
</comment>
<dbReference type="InterPro" id="IPR037066">
    <property type="entry name" value="Plug_dom_sf"/>
</dbReference>
<evidence type="ECO:0000256" key="5">
    <source>
        <dbReference type="ARBA" id="ARBA00022692"/>
    </source>
</evidence>
<organism evidence="15 16">
    <name type="scientific">Hyphomonas pacifica</name>
    <dbReference type="NCBI Taxonomy" id="1280941"/>
    <lineage>
        <taxon>Bacteria</taxon>
        <taxon>Pseudomonadati</taxon>
        <taxon>Pseudomonadota</taxon>
        <taxon>Alphaproteobacteria</taxon>
        <taxon>Hyphomonadales</taxon>
        <taxon>Hyphomonadaceae</taxon>
        <taxon>Hyphomonas</taxon>
    </lineage>
</organism>
<dbReference type="SMART" id="SM00965">
    <property type="entry name" value="STN"/>
    <property type="match status" value="1"/>
</dbReference>